<feature type="region of interest" description="Disordered" evidence="1">
    <location>
        <begin position="34"/>
        <end position="53"/>
    </location>
</feature>
<evidence type="ECO:0000313" key="3">
    <source>
        <dbReference type="EMBL" id="KAF2256166.1"/>
    </source>
</evidence>
<protein>
    <submittedName>
        <fullName evidence="3">DnaJ-domain-containing protein</fullName>
    </submittedName>
</protein>
<dbReference type="SMART" id="SM00271">
    <property type="entry name" value="DnaJ"/>
    <property type="match status" value="1"/>
</dbReference>
<proteinExistence type="predicted"/>
<dbReference type="InterPro" id="IPR050817">
    <property type="entry name" value="DjlA_DnaK_co-chaperone"/>
</dbReference>
<dbReference type="InterPro" id="IPR036869">
    <property type="entry name" value="J_dom_sf"/>
</dbReference>
<reference evidence="3" key="1">
    <citation type="journal article" date="2020" name="Stud. Mycol.">
        <title>101 Dothideomycetes genomes: a test case for predicting lifestyles and emergence of pathogens.</title>
        <authorList>
            <person name="Haridas S."/>
            <person name="Albert R."/>
            <person name="Binder M."/>
            <person name="Bloem J."/>
            <person name="Labutti K."/>
            <person name="Salamov A."/>
            <person name="Andreopoulos B."/>
            <person name="Baker S."/>
            <person name="Barry K."/>
            <person name="Bills G."/>
            <person name="Bluhm B."/>
            <person name="Cannon C."/>
            <person name="Castanera R."/>
            <person name="Culley D."/>
            <person name="Daum C."/>
            <person name="Ezra D."/>
            <person name="Gonzalez J."/>
            <person name="Henrissat B."/>
            <person name="Kuo A."/>
            <person name="Liang C."/>
            <person name="Lipzen A."/>
            <person name="Lutzoni F."/>
            <person name="Magnuson J."/>
            <person name="Mondo S."/>
            <person name="Nolan M."/>
            <person name="Ohm R."/>
            <person name="Pangilinan J."/>
            <person name="Park H.-J."/>
            <person name="Ramirez L."/>
            <person name="Alfaro M."/>
            <person name="Sun H."/>
            <person name="Tritt A."/>
            <person name="Yoshinaga Y."/>
            <person name="Zwiers L.-H."/>
            <person name="Turgeon B."/>
            <person name="Goodwin S."/>
            <person name="Spatafora J."/>
            <person name="Crous P."/>
            <person name="Grigoriev I."/>
        </authorList>
    </citation>
    <scope>NUCLEOTIDE SEQUENCE</scope>
    <source>
        <strain evidence="3">CBS 122368</strain>
    </source>
</reference>
<dbReference type="PRINTS" id="PR00625">
    <property type="entry name" value="JDOMAIN"/>
</dbReference>
<dbReference type="RefSeq" id="XP_033691170.1">
    <property type="nucleotide sequence ID" value="XM_033825416.1"/>
</dbReference>
<dbReference type="SUPFAM" id="SSF46565">
    <property type="entry name" value="Chaperone J-domain"/>
    <property type="match status" value="1"/>
</dbReference>
<feature type="compositionally biased region" description="Pro residues" evidence="1">
    <location>
        <begin position="102"/>
        <end position="124"/>
    </location>
</feature>
<evidence type="ECO:0000259" key="2">
    <source>
        <dbReference type="PROSITE" id="PS50076"/>
    </source>
</evidence>
<dbReference type="EMBL" id="ML987189">
    <property type="protein sequence ID" value="KAF2256166.1"/>
    <property type="molecule type" value="Genomic_DNA"/>
</dbReference>
<dbReference type="Gene3D" id="1.10.287.110">
    <property type="entry name" value="DnaJ domain"/>
    <property type="match status" value="1"/>
</dbReference>
<dbReference type="Pfam" id="PF00226">
    <property type="entry name" value="DnaJ"/>
    <property type="match status" value="1"/>
</dbReference>
<dbReference type="CDD" id="cd06257">
    <property type="entry name" value="DnaJ"/>
    <property type="match status" value="1"/>
</dbReference>
<dbReference type="PANTHER" id="PTHR24074">
    <property type="entry name" value="CO-CHAPERONE PROTEIN DJLA"/>
    <property type="match status" value="1"/>
</dbReference>
<dbReference type="AlphaFoldDB" id="A0A6A6J0L9"/>
<sequence length="347" mass="38943">MPKATTTPKKTHYEILNLPRIATLEQIKRAYRKVQLQSHPDKTGDLPQSKRKELEAISKAANAAYEVLSDAGARRKYDKSLGFTTSSHPYGHKPSSKSTSPSTPPPPPPAPPSSPPPRPAPAPPKHTAYPNCLTEATYRYMYTSTGTVIDIAISDWRLHLNLSSKFRFLNDVTERFSPASDTDTVSFEIGLQRDLESPEAHSPTINELTVKIHSIPSARHRISALQTLFRECAASSSLTTTTLTVRITAEPCQAGEAIFPWEFGFDFDMSTLVVARNRGTCLMFSREEPPAYMETYLGPDSPNYELMKDKRLKADGFAELFAERLLRMRYGEVEMWRCAAVGYRRER</sequence>
<feature type="compositionally biased region" description="Basic and acidic residues" evidence="1">
    <location>
        <begin position="39"/>
        <end position="53"/>
    </location>
</feature>
<dbReference type="GeneID" id="54578746"/>
<dbReference type="OrthoDB" id="445556at2759"/>
<organism evidence="3 4">
    <name type="scientific">Trematosphaeria pertusa</name>
    <dbReference type="NCBI Taxonomy" id="390896"/>
    <lineage>
        <taxon>Eukaryota</taxon>
        <taxon>Fungi</taxon>
        <taxon>Dikarya</taxon>
        <taxon>Ascomycota</taxon>
        <taxon>Pezizomycotina</taxon>
        <taxon>Dothideomycetes</taxon>
        <taxon>Pleosporomycetidae</taxon>
        <taxon>Pleosporales</taxon>
        <taxon>Massarineae</taxon>
        <taxon>Trematosphaeriaceae</taxon>
        <taxon>Trematosphaeria</taxon>
    </lineage>
</organism>
<dbReference type="PROSITE" id="PS50076">
    <property type="entry name" value="DNAJ_2"/>
    <property type="match status" value="1"/>
</dbReference>
<name>A0A6A6J0L9_9PLEO</name>
<gene>
    <name evidence="3" type="ORF">BU26DRAFT_472205</name>
</gene>
<evidence type="ECO:0000313" key="4">
    <source>
        <dbReference type="Proteomes" id="UP000800094"/>
    </source>
</evidence>
<keyword evidence="4" id="KW-1185">Reference proteome</keyword>
<dbReference type="Proteomes" id="UP000800094">
    <property type="component" value="Unassembled WGS sequence"/>
</dbReference>
<feature type="region of interest" description="Disordered" evidence="1">
    <location>
        <begin position="82"/>
        <end position="128"/>
    </location>
</feature>
<dbReference type="InterPro" id="IPR001623">
    <property type="entry name" value="DnaJ_domain"/>
</dbReference>
<evidence type="ECO:0000256" key="1">
    <source>
        <dbReference type="SAM" id="MobiDB-lite"/>
    </source>
</evidence>
<accession>A0A6A6J0L9</accession>
<feature type="domain" description="J" evidence="2">
    <location>
        <begin position="11"/>
        <end position="81"/>
    </location>
</feature>